<keyword evidence="3" id="KW-1185">Reference proteome</keyword>
<gene>
    <name evidence="2" type="ORF">PIIN_05063</name>
</gene>
<proteinExistence type="predicted"/>
<accession>G4TII5</accession>
<dbReference type="HOGENOM" id="CLU_084277_0_0_1"/>
<sequence>MIAPLAKISVVAALLSVGVSAVPTVDTLLSRRAIAGLSISQECENTIKNLLSSPAATCMNLPGTVAIISTVANSSWIPPTNKWLSDFCGAPDCTGDQITSTLNTVMDGCANDVAQLGVAIPREQIISNSVTYFPQAKSALCLRDSSNSNKLCAITTLESLQTALGGAPLTPAVVQEKYTLLLANNYALAKQIACTPCTSAAFALVRPALPQSILDTVDGFVGNQCGVDFTSQPTGSIAVVTGTAAQLAASATASSSPSAGFASFSLNLPVAILVGAASIASFLL</sequence>
<reference evidence="2 3" key="1">
    <citation type="journal article" date="2011" name="PLoS Pathog.">
        <title>Endophytic Life Strategies Decoded by Genome and Transcriptome Analyses of the Mutualistic Root Symbiont Piriformospora indica.</title>
        <authorList>
            <person name="Zuccaro A."/>
            <person name="Lahrmann U."/>
            <person name="Guldener U."/>
            <person name="Langen G."/>
            <person name="Pfiffi S."/>
            <person name="Biedenkopf D."/>
            <person name="Wong P."/>
            <person name="Samans B."/>
            <person name="Grimm C."/>
            <person name="Basiewicz M."/>
            <person name="Murat C."/>
            <person name="Martin F."/>
            <person name="Kogel K.H."/>
        </authorList>
    </citation>
    <scope>NUCLEOTIDE SEQUENCE [LARGE SCALE GENOMIC DNA]</scope>
    <source>
        <strain evidence="2 3">DSM 11827</strain>
    </source>
</reference>
<dbReference type="PANTHER" id="PTHR34862">
    <property type="entry name" value="SPARK DOMAIN-CONTAINING PROTEIN"/>
    <property type="match status" value="1"/>
</dbReference>
<dbReference type="eggNOG" id="ENOG502S9QB">
    <property type="taxonomic scope" value="Eukaryota"/>
</dbReference>
<dbReference type="InParanoid" id="G4TII5"/>
<dbReference type="EMBL" id="CAFZ01000107">
    <property type="protein sequence ID" value="CCA71128.1"/>
    <property type="molecule type" value="Genomic_DNA"/>
</dbReference>
<comment type="caution">
    <text evidence="2">The sequence shown here is derived from an EMBL/GenBank/DDBJ whole genome shotgun (WGS) entry which is preliminary data.</text>
</comment>
<feature type="signal peptide" evidence="1">
    <location>
        <begin position="1"/>
        <end position="21"/>
    </location>
</feature>
<dbReference type="STRING" id="1109443.G4TII5"/>
<dbReference type="PANTHER" id="PTHR34862:SF1">
    <property type="entry name" value="SPARK DOMAIN-CONTAINING PROTEIN"/>
    <property type="match status" value="1"/>
</dbReference>
<dbReference type="OMA" id="RSIIMIF"/>
<keyword evidence="1" id="KW-0732">Signal</keyword>
<evidence type="ECO:0000313" key="2">
    <source>
        <dbReference type="EMBL" id="CCA71128.1"/>
    </source>
</evidence>
<name>G4TII5_SERID</name>
<organism evidence="2 3">
    <name type="scientific">Serendipita indica (strain DSM 11827)</name>
    <name type="common">Root endophyte fungus</name>
    <name type="synonym">Piriformospora indica</name>
    <dbReference type="NCBI Taxonomy" id="1109443"/>
    <lineage>
        <taxon>Eukaryota</taxon>
        <taxon>Fungi</taxon>
        <taxon>Dikarya</taxon>
        <taxon>Basidiomycota</taxon>
        <taxon>Agaricomycotina</taxon>
        <taxon>Agaricomycetes</taxon>
        <taxon>Sebacinales</taxon>
        <taxon>Serendipitaceae</taxon>
        <taxon>Serendipita</taxon>
    </lineage>
</organism>
<dbReference type="OrthoDB" id="2536450at2759"/>
<dbReference type="AlphaFoldDB" id="G4TII5"/>
<feature type="chain" id="PRO_5003468782" evidence="1">
    <location>
        <begin position="22"/>
        <end position="284"/>
    </location>
</feature>
<protein>
    <submittedName>
        <fullName evidence="2">Uncharacterized protein</fullName>
    </submittedName>
</protein>
<evidence type="ECO:0000313" key="3">
    <source>
        <dbReference type="Proteomes" id="UP000007148"/>
    </source>
</evidence>
<dbReference type="Proteomes" id="UP000007148">
    <property type="component" value="Unassembled WGS sequence"/>
</dbReference>
<evidence type="ECO:0000256" key="1">
    <source>
        <dbReference type="SAM" id="SignalP"/>
    </source>
</evidence>